<evidence type="ECO:0000313" key="2">
    <source>
        <dbReference type="EMBL" id="EHL73631.1"/>
    </source>
</evidence>
<dbReference type="EMBL" id="ACWF01000156">
    <property type="protein sequence ID" value="EHL73631.1"/>
    <property type="molecule type" value="Genomic_DNA"/>
</dbReference>
<organism evidence="2 3">
    <name type="scientific">Bacillus smithii 7_3_47FAA</name>
    <dbReference type="NCBI Taxonomy" id="665952"/>
    <lineage>
        <taxon>Bacteria</taxon>
        <taxon>Bacillati</taxon>
        <taxon>Bacillota</taxon>
        <taxon>Bacilli</taxon>
        <taxon>Bacillales</taxon>
        <taxon>Bacillaceae</taxon>
        <taxon>Bacillus</taxon>
    </lineage>
</organism>
<dbReference type="RefSeq" id="WP_003355281.1">
    <property type="nucleotide sequence ID" value="NZ_JH414764.1"/>
</dbReference>
<dbReference type="AlphaFoldDB" id="G9QPJ0"/>
<dbReference type="InterPro" id="IPR017946">
    <property type="entry name" value="PLC-like_Pdiesterase_TIM-brl"/>
</dbReference>
<proteinExistence type="predicted"/>
<evidence type="ECO:0000313" key="3">
    <source>
        <dbReference type="Proteomes" id="UP000011747"/>
    </source>
</evidence>
<evidence type="ECO:0000259" key="1">
    <source>
        <dbReference type="PROSITE" id="PS51704"/>
    </source>
</evidence>
<feature type="domain" description="GP-PDE" evidence="1">
    <location>
        <begin position="2"/>
        <end position="238"/>
    </location>
</feature>
<dbReference type="Pfam" id="PF03009">
    <property type="entry name" value="GDPD"/>
    <property type="match status" value="1"/>
</dbReference>
<dbReference type="InterPro" id="IPR030395">
    <property type="entry name" value="GP_PDE_dom"/>
</dbReference>
<dbReference type="GO" id="GO:0008081">
    <property type="term" value="F:phosphoric diester hydrolase activity"/>
    <property type="evidence" value="ECO:0007669"/>
    <property type="project" value="InterPro"/>
</dbReference>
<dbReference type="SUPFAM" id="SSF51695">
    <property type="entry name" value="PLC-like phosphodiesterases"/>
    <property type="match status" value="1"/>
</dbReference>
<keyword evidence="3" id="KW-1185">Reference proteome</keyword>
<dbReference type="Gene3D" id="3.20.20.190">
    <property type="entry name" value="Phosphatidylinositol (PI) phosphodiesterase"/>
    <property type="match status" value="1"/>
</dbReference>
<accession>G9QPJ0</accession>
<comment type="caution">
    <text evidence="2">The sequence shown here is derived from an EMBL/GenBank/DDBJ whole genome shotgun (WGS) entry which is preliminary data.</text>
</comment>
<name>G9QPJ0_9BACI</name>
<dbReference type="PROSITE" id="PS51704">
    <property type="entry name" value="GP_PDE"/>
    <property type="match status" value="1"/>
</dbReference>
<dbReference type="GeneID" id="87582225"/>
<dbReference type="PANTHER" id="PTHR46211:SF1">
    <property type="entry name" value="GLYCEROPHOSPHODIESTER PHOSPHODIESTERASE, CYTOPLASMIC"/>
    <property type="match status" value="1"/>
</dbReference>
<protein>
    <recommendedName>
        <fullName evidence="1">GP-PDE domain-containing protein</fullName>
    </recommendedName>
</protein>
<dbReference type="PANTHER" id="PTHR46211">
    <property type="entry name" value="GLYCEROPHOSPHORYL DIESTER PHOSPHODIESTERASE"/>
    <property type="match status" value="1"/>
</dbReference>
<dbReference type="CDD" id="cd08563">
    <property type="entry name" value="GDPD_TtGDE_like"/>
    <property type="match status" value="1"/>
</dbReference>
<gene>
    <name evidence="2" type="ORF">HMPREF1015_00207</name>
</gene>
<dbReference type="GO" id="GO:0006629">
    <property type="term" value="P:lipid metabolic process"/>
    <property type="evidence" value="ECO:0007669"/>
    <property type="project" value="InterPro"/>
</dbReference>
<sequence length="247" mass="28619">MTLIFAHRGFSSIEPENTMSAFQEAEKCGADGIELDVQLTKDGEVVVIHDEKVDRTTNGKGYVKDYTLSELQQLNAHYIFKKQNEKVRIPTLKEVFDWLAGNHLICNVEIKSHEFQQFHLEEKVIAFIRRYGFEKRVILSSFNHYSIVHCYRLAPDVETALLYSYGIYLPWVYAKGLHARAIHPHYQTLTEEIVQMSRQNGIKVRPYTVNREKDMKRLFAMGCDAIITDEPKKALRLRQSDGQSFSS</sequence>
<dbReference type="HOGENOM" id="CLU_030006_3_5_9"/>
<dbReference type="Proteomes" id="UP000011747">
    <property type="component" value="Unassembled WGS sequence"/>
</dbReference>
<dbReference type="PATRIC" id="fig|665952.3.peg.3089"/>
<reference evidence="2 3" key="1">
    <citation type="submission" date="2011-09" db="EMBL/GenBank/DDBJ databases">
        <title>The Genome Sequence of Bacillus smithii 7_3_47FAA.</title>
        <authorList>
            <consortium name="The Broad Institute Genome Sequencing Platform"/>
            <person name="Earl A."/>
            <person name="Ward D."/>
            <person name="Feldgarden M."/>
            <person name="Gevers D."/>
            <person name="Daigneault M."/>
            <person name="Strauss J."/>
            <person name="Allen-Vercoe E."/>
            <person name="Young S.K."/>
            <person name="Zeng Q."/>
            <person name="Gargeya S."/>
            <person name="Fitzgerald M."/>
            <person name="Haas B."/>
            <person name="Abouelleil A."/>
            <person name="Alvarado L."/>
            <person name="Arachchi H.M."/>
            <person name="Berlin A."/>
            <person name="Brown A."/>
            <person name="Chapman S.B."/>
            <person name="Chen Z."/>
            <person name="Dunbar C."/>
            <person name="Freedman E."/>
            <person name="Gearin G."/>
            <person name="Goldberg J."/>
            <person name="Griggs A."/>
            <person name="Gujja S."/>
            <person name="Heiman D."/>
            <person name="Howarth C."/>
            <person name="Larson L."/>
            <person name="Lui A."/>
            <person name="MacDonald P.J.P."/>
            <person name="Montmayeur A."/>
            <person name="Murphy C."/>
            <person name="Neiman D."/>
            <person name="Pearson M."/>
            <person name="Priest M."/>
            <person name="Roberts A."/>
            <person name="Saif S."/>
            <person name="Shea T."/>
            <person name="Shenoy N."/>
            <person name="Sisk P."/>
            <person name="Stolte C."/>
            <person name="Sykes S."/>
            <person name="Wortman J."/>
            <person name="Nusbaum C."/>
            <person name="Birren B."/>
        </authorList>
    </citation>
    <scope>NUCLEOTIDE SEQUENCE [LARGE SCALE GENOMIC DNA]</scope>
    <source>
        <strain evidence="2 3">7_3_47FAA</strain>
    </source>
</reference>